<accession>A0A6J4RY85</accession>
<gene>
    <name evidence="2" type="ORF">AVDCRST_MAG45-202</name>
</gene>
<feature type="non-terminal residue" evidence="2">
    <location>
        <position position="1"/>
    </location>
</feature>
<dbReference type="AlphaFoldDB" id="A0A6J4RY85"/>
<dbReference type="EMBL" id="CADCVU010000017">
    <property type="protein sequence ID" value="CAA9481566.1"/>
    <property type="molecule type" value="Genomic_DNA"/>
</dbReference>
<name>A0A6J4RY85_9ACTN</name>
<proteinExistence type="predicted"/>
<feature type="compositionally biased region" description="Basic and acidic residues" evidence="1">
    <location>
        <begin position="72"/>
        <end position="92"/>
    </location>
</feature>
<feature type="non-terminal residue" evidence="2">
    <location>
        <position position="92"/>
    </location>
</feature>
<organism evidence="2">
    <name type="scientific">uncultured Solirubrobacterales bacterium</name>
    <dbReference type="NCBI Taxonomy" id="768556"/>
    <lineage>
        <taxon>Bacteria</taxon>
        <taxon>Bacillati</taxon>
        <taxon>Actinomycetota</taxon>
        <taxon>Thermoleophilia</taxon>
        <taxon>Solirubrobacterales</taxon>
        <taxon>environmental samples</taxon>
    </lineage>
</organism>
<protein>
    <submittedName>
        <fullName evidence="2">Heme biosynthesis protein related to NirD and NirG / Heme biosynthesis protein related to NirL and NirH</fullName>
    </submittedName>
</protein>
<evidence type="ECO:0000256" key="1">
    <source>
        <dbReference type="SAM" id="MobiDB-lite"/>
    </source>
</evidence>
<reference evidence="2" key="1">
    <citation type="submission" date="2020-02" db="EMBL/GenBank/DDBJ databases">
        <authorList>
            <person name="Meier V. D."/>
        </authorList>
    </citation>
    <scope>NUCLEOTIDE SEQUENCE</scope>
    <source>
        <strain evidence="2">AVDCRST_MAG45</strain>
    </source>
</reference>
<feature type="region of interest" description="Disordered" evidence="1">
    <location>
        <begin position="1"/>
        <end position="92"/>
    </location>
</feature>
<evidence type="ECO:0000313" key="2">
    <source>
        <dbReference type="EMBL" id="CAA9481566.1"/>
    </source>
</evidence>
<sequence>GSTDRHAQDPLAPGRCRDRPRRARQAPAQPPPGQLSARAAALPARGRARGGERGRGVAPYPAPARRAHHPAGHPDLRHPRARLQVDARRGSS</sequence>